<dbReference type="InterPro" id="IPR053012">
    <property type="entry name" value="ER-organelle_contact"/>
</dbReference>
<protein>
    <submittedName>
        <fullName evidence="3">Major sperm protein-like protein 2</fullName>
    </submittedName>
    <submittedName>
        <fullName evidence="2">Motile sperm domain-containing protein 2</fullName>
    </submittedName>
</protein>
<proteinExistence type="predicted"/>
<evidence type="ECO:0000313" key="3">
    <source>
        <dbReference type="EMBL" id="KPM06659.1"/>
    </source>
</evidence>
<dbReference type="PROSITE" id="PS50191">
    <property type="entry name" value="CRAL_TRIO"/>
    <property type="match status" value="1"/>
</dbReference>
<sequence length="262" mass="31225">MSIESIRKRFEKELAQNPTLYHSIDIERVRNEDWQVKRFLDEFEGDEDKAFELLCKALRWKKEIGIHEHDDQYFPKEFWEFSGSEICGQDKNGRLIQLEVMRSQHIFKELISVHRQFLAHNMERIDRQAGEKGFVLVTDVKGAGVSNFDIDIFRTKIEFNQYFPGSLKQMLVVDLPWLLNPIMKIIVGLMNPKLKAILVYVKREQLLEYVEKDQIPVWLAGTREKSLMPENLIPLEKCYKKFDVNEKFVDYYYNFHKIKRSA</sequence>
<evidence type="ECO:0000259" key="1">
    <source>
        <dbReference type="PROSITE" id="PS50191"/>
    </source>
</evidence>
<keyword evidence="5" id="KW-1185">Reference proteome</keyword>
<dbReference type="InterPro" id="IPR036865">
    <property type="entry name" value="CRAL-TRIO_dom_sf"/>
</dbReference>
<dbReference type="CDD" id="cd00170">
    <property type="entry name" value="SEC14"/>
    <property type="match status" value="1"/>
</dbReference>
<feature type="domain" description="CRAL-TRIO" evidence="1">
    <location>
        <begin position="74"/>
        <end position="227"/>
    </location>
</feature>
<dbReference type="Proteomes" id="UP000070412">
    <property type="component" value="Unassembled WGS sequence"/>
</dbReference>
<dbReference type="InterPro" id="IPR001251">
    <property type="entry name" value="CRAL-TRIO_dom"/>
</dbReference>
<reference evidence="4" key="4">
    <citation type="submission" date="2022-06" db="UniProtKB">
        <authorList>
            <consortium name="EnsemblMetazoa"/>
        </authorList>
    </citation>
    <scope>IDENTIFICATION</scope>
</reference>
<evidence type="ECO:0000313" key="4">
    <source>
        <dbReference type="EnsemblMetazoa" id="KAF7491509.1"/>
    </source>
</evidence>
<dbReference type="Proteomes" id="UP000616769">
    <property type="component" value="Unassembled WGS sequence"/>
</dbReference>
<dbReference type="EnsemblMetazoa" id="SSS_6088s_mrna">
    <property type="protein sequence ID" value="KAF7491509.1"/>
    <property type="gene ID" value="SSS_6088"/>
</dbReference>
<name>A0A132A6Z6_SARSC</name>
<dbReference type="AlphaFoldDB" id="A0A132A6Z6"/>
<evidence type="ECO:0000313" key="6">
    <source>
        <dbReference type="Proteomes" id="UP000616769"/>
    </source>
</evidence>
<dbReference type="Pfam" id="PF00650">
    <property type="entry name" value="CRAL_TRIO"/>
    <property type="match status" value="1"/>
</dbReference>
<dbReference type="EMBL" id="WVUK01000059">
    <property type="protein sequence ID" value="KAF7491509.1"/>
    <property type="molecule type" value="Genomic_DNA"/>
</dbReference>
<dbReference type="PANTHER" id="PTHR46384">
    <property type="entry name" value="MOTILE SPERM DOMAIN-CONTAINING PROTEIN 2"/>
    <property type="match status" value="1"/>
</dbReference>
<evidence type="ECO:0000313" key="5">
    <source>
        <dbReference type="Proteomes" id="UP000070412"/>
    </source>
</evidence>
<reference evidence="2" key="3">
    <citation type="submission" date="2020-01" db="EMBL/GenBank/DDBJ databases">
        <authorList>
            <person name="Korhonen P.K.K."/>
            <person name="Guangxu M.G."/>
            <person name="Wang T.W."/>
            <person name="Stroehlein A.J.S."/>
            <person name="Young N.D."/>
            <person name="Ang C.-S.A."/>
            <person name="Fernando D.W.F."/>
            <person name="Lu H.L."/>
            <person name="Taylor S.T."/>
            <person name="Ehtesham M.E.M."/>
            <person name="Najaraj S.H.N."/>
            <person name="Harsha G.H.G."/>
            <person name="Madugundu A.M."/>
            <person name="Renuse S.R."/>
            <person name="Holt D.H."/>
            <person name="Pandey A.P."/>
            <person name="Papenfuss A.P."/>
            <person name="Gasser R.B.G."/>
            <person name="Fischer K.F."/>
        </authorList>
    </citation>
    <scope>NUCLEOTIDE SEQUENCE</scope>
    <source>
        <strain evidence="2">SSS_KF_BRIS2020</strain>
    </source>
</reference>
<dbReference type="GO" id="GO:0012505">
    <property type="term" value="C:endomembrane system"/>
    <property type="evidence" value="ECO:0007669"/>
    <property type="project" value="TreeGrafter"/>
</dbReference>
<evidence type="ECO:0000313" key="2">
    <source>
        <dbReference type="EMBL" id="KAF7491509.1"/>
    </source>
</evidence>
<dbReference type="InterPro" id="IPR036273">
    <property type="entry name" value="CRAL/TRIO_N_dom_sf"/>
</dbReference>
<dbReference type="OrthoDB" id="6479701at2759"/>
<dbReference type="SUPFAM" id="SSF46938">
    <property type="entry name" value="CRAL/TRIO N-terminal domain"/>
    <property type="match status" value="1"/>
</dbReference>
<reference evidence="3 6" key="1">
    <citation type="journal article" date="2015" name="Parasit. Vectors">
        <title>Draft genome of the scabies mite.</title>
        <authorList>
            <person name="Rider S.D.Jr."/>
            <person name="Morgan M.S."/>
            <person name="Arlian L.G."/>
        </authorList>
    </citation>
    <scope>NUCLEOTIDE SEQUENCE [LARGE SCALE GENOMIC DNA]</scope>
    <source>
        <strain evidence="3">Arlian Lab</strain>
    </source>
</reference>
<dbReference type="PANTHER" id="PTHR46384:SF1">
    <property type="entry name" value="MOTILE SPERM DOMAIN-CONTAINING PROTEIN 2"/>
    <property type="match status" value="1"/>
</dbReference>
<dbReference type="SUPFAM" id="SSF52087">
    <property type="entry name" value="CRAL/TRIO domain"/>
    <property type="match status" value="1"/>
</dbReference>
<reference evidence="5" key="2">
    <citation type="journal article" date="2020" name="PLoS Negl. Trop. Dis.">
        <title>High-quality nuclear genome for Sarcoptes scabiei-A critical resource for a neglected parasite.</title>
        <authorList>
            <person name="Korhonen P.K."/>
            <person name="Gasser R.B."/>
            <person name="Ma G."/>
            <person name="Wang T."/>
            <person name="Stroehlein A.J."/>
            <person name="Young N.D."/>
            <person name="Ang C.S."/>
            <person name="Fernando D.D."/>
            <person name="Lu H.C."/>
            <person name="Taylor S."/>
            <person name="Reynolds S.L."/>
            <person name="Mofiz E."/>
            <person name="Najaraj S.H."/>
            <person name="Gowda H."/>
            <person name="Madugundu A."/>
            <person name="Renuse S."/>
            <person name="Holt D."/>
            <person name="Pandey A."/>
            <person name="Papenfuss A.T."/>
            <person name="Fischer K."/>
        </authorList>
    </citation>
    <scope>NUCLEOTIDE SEQUENCE [LARGE SCALE GENOMIC DNA]</scope>
</reference>
<dbReference type="SMART" id="SM00516">
    <property type="entry name" value="SEC14"/>
    <property type="match status" value="1"/>
</dbReference>
<dbReference type="GO" id="GO:0140284">
    <property type="term" value="C:endoplasmic reticulum-endosome membrane contact site"/>
    <property type="evidence" value="ECO:0007669"/>
    <property type="project" value="TreeGrafter"/>
</dbReference>
<accession>A0A132A6Z6</accession>
<dbReference type="OMA" id="DIDIFRT"/>
<dbReference type="Gene3D" id="3.40.525.10">
    <property type="entry name" value="CRAL-TRIO lipid binding domain"/>
    <property type="match status" value="1"/>
</dbReference>
<dbReference type="EMBL" id="JXLN01011011">
    <property type="protein sequence ID" value="KPM06659.1"/>
    <property type="molecule type" value="Genomic_DNA"/>
</dbReference>
<gene>
    <name evidence="3" type="ORF">QR98_0051370</name>
    <name evidence="2" type="ORF">SSS_6088</name>
</gene>
<dbReference type="VEuPathDB" id="VectorBase:SSCA004967"/>
<organism evidence="3 6">
    <name type="scientific">Sarcoptes scabiei</name>
    <name type="common">Itch mite</name>
    <name type="synonym">Acarus scabiei</name>
    <dbReference type="NCBI Taxonomy" id="52283"/>
    <lineage>
        <taxon>Eukaryota</taxon>
        <taxon>Metazoa</taxon>
        <taxon>Ecdysozoa</taxon>
        <taxon>Arthropoda</taxon>
        <taxon>Chelicerata</taxon>
        <taxon>Arachnida</taxon>
        <taxon>Acari</taxon>
        <taxon>Acariformes</taxon>
        <taxon>Sarcoptiformes</taxon>
        <taxon>Astigmata</taxon>
        <taxon>Psoroptidia</taxon>
        <taxon>Sarcoptoidea</taxon>
        <taxon>Sarcoptidae</taxon>
        <taxon>Sarcoptinae</taxon>
        <taxon>Sarcoptes</taxon>
    </lineage>
</organism>